<proteinExistence type="predicted"/>
<accession>A0ABT2SKF3</accession>
<dbReference type="RefSeq" id="WP_262654381.1">
    <property type="nucleotide sequence ID" value="NZ_JAOQKE010000005.1"/>
</dbReference>
<dbReference type="EMBL" id="JAOQKE010000005">
    <property type="protein sequence ID" value="MCU6724962.1"/>
    <property type="molecule type" value="Genomic_DNA"/>
</dbReference>
<keyword evidence="2" id="KW-1185">Reference proteome</keyword>
<dbReference type="Proteomes" id="UP001652338">
    <property type="component" value="Unassembled WGS sequence"/>
</dbReference>
<name>A0ABT2SKF3_9FIRM</name>
<organism evidence="1 2">
    <name type="scientific">Muricoprocola aceti</name>
    <dbReference type="NCBI Taxonomy" id="2981772"/>
    <lineage>
        <taxon>Bacteria</taxon>
        <taxon>Bacillati</taxon>
        <taxon>Bacillota</taxon>
        <taxon>Clostridia</taxon>
        <taxon>Lachnospirales</taxon>
        <taxon>Lachnospiraceae</taxon>
        <taxon>Muricoprocola</taxon>
    </lineage>
</organism>
<comment type="caution">
    <text evidence="1">The sequence shown here is derived from an EMBL/GenBank/DDBJ whole genome shotgun (WGS) entry which is preliminary data.</text>
</comment>
<evidence type="ECO:0000313" key="2">
    <source>
        <dbReference type="Proteomes" id="UP001652338"/>
    </source>
</evidence>
<gene>
    <name evidence="1" type="ORF">OCV47_06305</name>
</gene>
<evidence type="ECO:0000313" key="1">
    <source>
        <dbReference type="EMBL" id="MCU6724962.1"/>
    </source>
</evidence>
<sequence length="73" mass="8450">MAYEYWKDRIEEFEKIDVRGIQGIGYFSSEIGPSALFAAYKTTKKMEKQGKNRAEIAELLKEKFGEKNPDVKV</sequence>
<protein>
    <submittedName>
        <fullName evidence="1">Uncharacterized protein</fullName>
    </submittedName>
</protein>
<reference evidence="1 2" key="1">
    <citation type="journal article" date="2021" name="ISME Commun">
        <title>Automated analysis of genomic sequences facilitates high-throughput and comprehensive description of bacteria.</title>
        <authorList>
            <person name="Hitch T.C.A."/>
        </authorList>
    </citation>
    <scope>NUCLEOTIDE SEQUENCE [LARGE SCALE GENOMIC DNA]</scope>
    <source>
        <strain evidence="1 2">Sanger_29</strain>
    </source>
</reference>